<dbReference type="InterPro" id="IPR010982">
    <property type="entry name" value="Lambda_DNA-bd_dom_sf"/>
</dbReference>
<dbReference type="InterPro" id="IPR040799">
    <property type="entry name" value="ComR_TPR"/>
</dbReference>
<evidence type="ECO:0000256" key="1">
    <source>
        <dbReference type="ARBA" id="ARBA00023125"/>
    </source>
</evidence>
<dbReference type="Pfam" id="PF18710">
    <property type="entry name" value="ComR_TPR"/>
    <property type="match status" value="1"/>
</dbReference>
<dbReference type="InterPro" id="IPR001387">
    <property type="entry name" value="Cro/C1-type_HTH"/>
</dbReference>
<dbReference type="PANTHER" id="PTHR46797:SF1">
    <property type="entry name" value="METHYLPHOSPHONATE SYNTHASE"/>
    <property type="match status" value="1"/>
</dbReference>
<dbReference type="GO" id="GO:0003700">
    <property type="term" value="F:DNA-binding transcription factor activity"/>
    <property type="evidence" value="ECO:0007669"/>
    <property type="project" value="TreeGrafter"/>
</dbReference>
<dbReference type="CDD" id="cd00093">
    <property type="entry name" value="HTH_XRE"/>
    <property type="match status" value="1"/>
</dbReference>
<keyword evidence="1" id="KW-0238">DNA-binding</keyword>
<dbReference type="Proteomes" id="UP000273244">
    <property type="component" value="Unassembled WGS sequence"/>
</dbReference>
<sequence length="298" mass="34757">MKNLEIGKRIRTLRTEKGLSREAFCGDEKELTVRQLGRIETGNNLPSLAKLDYIAGVLGVPISQLIDEGLLIVPKEYLKLKTKLIRQSIHGDEEKIRQREAIFEEIQERFYDQLPEDEQVAVEVLQAIDDVYVSENAEFGEGLIEEYFEQTMLRTEYSTNDLLILYLYFLSLAVKSERDEITLKKVCLNIVSQTNYDDTNYIHLLQRVLIGLVLYQLDIDYHEFIPEILSMLREIMIDIGDTSLKPTVDFIEAKYYLYGEKDKEKALQYYEKAINGAEFLNDINFKNRVIEEKNKDFP</sequence>
<evidence type="ECO:0000313" key="4">
    <source>
        <dbReference type="Proteomes" id="UP000273244"/>
    </source>
</evidence>
<dbReference type="SMART" id="SM00530">
    <property type="entry name" value="HTH_XRE"/>
    <property type="match status" value="1"/>
</dbReference>
<dbReference type="AlphaFoldDB" id="A0A3R9K1K4"/>
<organism evidence="3 4">
    <name type="scientific">Streptococcus mitis</name>
    <dbReference type="NCBI Taxonomy" id="28037"/>
    <lineage>
        <taxon>Bacteria</taxon>
        <taxon>Bacillati</taxon>
        <taxon>Bacillota</taxon>
        <taxon>Bacilli</taxon>
        <taxon>Lactobacillales</taxon>
        <taxon>Streptococcaceae</taxon>
        <taxon>Streptococcus</taxon>
        <taxon>Streptococcus mitis group</taxon>
    </lineage>
</organism>
<dbReference type="SUPFAM" id="SSF47413">
    <property type="entry name" value="lambda repressor-like DNA-binding domains"/>
    <property type="match status" value="1"/>
</dbReference>
<evidence type="ECO:0000313" key="3">
    <source>
        <dbReference type="EMBL" id="RSJ07967.1"/>
    </source>
</evidence>
<dbReference type="InterPro" id="IPR050807">
    <property type="entry name" value="TransReg_Diox_bact_type"/>
</dbReference>
<dbReference type="GO" id="GO:0005829">
    <property type="term" value="C:cytosol"/>
    <property type="evidence" value="ECO:0007669"/>
    <property type="project" value="TreeGrafter"/>
</dbReference>
<reference evidence="3 4" key="1">
    <citation type="submission" date="2018-11" db="EMBL/GenBank/DDBJ databases">
        <title>Species Designations Belie Phenotypic and Genotypic Heterogeneity in Oral Streptococci.</title>
        <authorList>
            <person name="Velsko I."/>
        </authorList>
    </citation>
    <scope>NUCLEOTIDE SEQUENCE [LARGE SCALE GENOMIC DNA]</scope>
    <source>
        <strain evidence="3 4">BCC07</strain>
    </source>
</reference>
<dbReference type="GO" id="GO:0003677">
    <property type="term" value="F:DNA binding"/>
    <property type="evidence" value="ECO:0007669"/>
    <property type="project" value="UniProtKB-KW"/>
</dbReference>
<dbReference type="PROSITE" id="PS50943">
    <property type="entry name" value="HTH_CROC1"/>
    <property type="match status" value="1"/>
</dbReference>
<protein>
    <submittedName>
        <fullName evidence="3">Anaerobic benzoate catabolism transcriptional regulator</fullName>
    </submittedName>
</protein>
<dbReference type="PANTHER" id="PTHR46797">
    <property type="entry name" value="HTH-TYPE TRANSCRIPTIONAL REGULATOR"/>
    <property type="match status" value="1"/>
</dbReference>
<dbReference type="EMBL" id="RJOG01000003">
    <property type="protein sequence ID" value="RSJ07967.1"/>
    <property type="molecule type" value="Genomic_DNA"/>
</dbReference>
<comment type="caution">
    <text evidence="3">The sequence shown here is derived from an EMBL/GenBank/DDBJ whole genome shotgun (WGS) entry which is preliminary data.</text>
</comment>
<feature type="domain" description="HTH cro/C1-type" evidence="2">
    <location>
        <begin position="10"/>
        <end position="65"/>
    </location>
</feature>
<accession>A0A3R9K1K4</accession>
<evidence type="ECO:0000259" key="2">
    <source>
        <dbReference type="PROSITE" id="PS50943"/>
    </source>
</evidence>
<dbReference type="RefSeq" id="WP_125455987.1">
    <property type="nucleotide sequence ID" value="NZ_RJOG01000003.1"/>
</dbReference>
<proteinExistence type="predicted"/>
<name>A0A3R9K1K4_STRMT</name>
<gene>
    <name evidence="3" type="ORF">D8837_01650</name>
</gene>
<dbReference type="Gene3D" id="1.25.40.10">
    <property type="entry name" value="Tetratricopeptide repeat domain"/>
    <property type="match status" value="1"/>
</dbReference>
<dbReference type="InterPro" id="IPR011990">
    <property type="entry name" value="TPR-like_helical_dom_sf"/>
</dbReference>